<keyword evidence="1" id="KW-0472">Membrane</keyword>
<reference evidence="2" key="1">
    <citation type="submission" date="2022-01" db="EMBL/GenBank/DDBJ databases">
        <authorList>
            <person name="Lagorce A."/>
        </authorList>
    </citation>
    <scope>NUCLEOTIDE SEQUENCE</scope>
    <source>
        <strain evidence="2">Th15_F1_A12</strain>
    </source>
</reference>
<evidence type="ECO:0000256" key="1">
    <source>
        <dbReference type="SAM" id="Phobius"/>
    </source>
</evidence>
<protein>
    <submittedName>
        <fullName evidence="2">Uncharacterized protein</fullName>
    </submittedName>
</protein>
<keyword evidence="1" id="KW-0812">Transmembrane</keyword>
<keyword evidence="1" id="KW-1133">Transmembrane helix</keyword>
<name>A0AAU9QLM4_9VIBR</name>
<dbReference type="EMBL" id="CAKMUD010000078">
    <property type="protein sequence ID" value="CAH1592594.1"/>
    <property type="molecule type" value="Genomic_DNA"/>
</dbReference>
<evidence type="ECO:0000313" key="3">
    <source>
        <dbReference type="Proteomes" id="UP001295462"/>
    </source>
</evidence>
<organism evidence="2 3">
    <name type="scientific">Vibrio jasicida</name>
    <dbReference type="NCBI Taxonomy" id="766224"/>
    <lineage>
        <taxon>Bacteria</taxon>
        <taxon>Pseudomonadati</taxon>
        <taxon>Pseudomonadota</taxon>
        <taxon>Gammaproteobacteria</taxon>
        <taxon>Vibrionales</taxon>
        <taxon>Vibrionaceae</taxon>
        <taxon>Vibrio</taxon>
    </lineage>
</organism>
<comment type="caution">
    <text evidence="2">The sequence shown here is derived from an EMBL/GenBank/DDBJ whole genome shotgun (WGS) entry which is preliminary data.</text>
</comment>
<proteinExistence type="predicted"/>
<dbReference type="Proteomes" id="UP001295462">
    <property type="component" value="Unassembled WGS sequence"/>
</dbReference>
<dbReference type="AlphaFoldDB" id="A0AAU9QLM4"/>
<sequence length="47" mass="5438">MIGKVTSQVFEFFSDNELLSIKFTEWVVSITLGAFICAEMTIKLFFR</sequence>
<accession>A0AAU9QLM4</accession>
<gene>
    <name evidence="2" type="ORF">THF1A12_250082</name>
</gene>
<feature type="transmembrane region" description="Helical" evidence="1">
    <location>
        <begin position="26"/>
        <end position="46"/>
    </location>
</feature>
<evidence type="ECO:0000313" key="2">
    <source>
        <dbReference type="EMBL" id="CAH1592594.1"/>
    </source>
</evidence>